<comment type="caution">
    <text evidence="2">The sequence shown here is derived from an EMBL/GenBank/DDBJ whole genome shotgun (WGS) entry which is preliminary data.</text>
</comment>
<name>A0A316FY49_9RHOB</name>
<dbReference type="Proteomes" id="UP000245390">
    <property type="component" value="Unassembled WGS sequence"/>
</dbReference>
<evidence type="ECO:0000256" key="1">
    <source>
        <dbReference type="SAM" id="MobiDB-lite"/>
    </source>
</evidence>
<proteinExistence type="predicted"/>
<sequence>MTTEKPLDLHQPAVFARPHCDHMVRTMQDDVDRRESERFSLPARNGCEVHILGPLIDRASAFVYDELGEGQMLRYEDLISLRFGIVGKLAAHGEDAVLLVINIAGRSTGNWHDVLAIEAPYREIHATLLKARKGRESIEASPYDPCPELVRKAFDKLHFNPAQFTVAVHVCPRRVERDGNGHLAVGNDRFERSLGITWKLEVVAGREGWNERKEHNETTRTARLTSRTKGNCPLD</sequence>
<feature type="compositionally biased region" description="Basic and acidic residues" evidence="1">
    <location>
        <begin position="211"/>
        <end position="220"/>
    </location>
</feature>
<protein>
    <submittedName>
        <fullName evidence="2">Uncharacterized protein</fullName>
    </submittedName>
</protein>
<dbReference type="EMBL" id="QGGV01000013">
    <property type="protein sequence ID" value="PWK53519.1"/>
    <property type="molecule type" value="Genomic_DNA"/>
</dbReference>
<dbReference type="AlphaFoldDB" id="A0A316FY49"/>
<organism evidence="2 3">
    <name type="scientific">Silicimonas algicola</name>
    <dbReference type="NCBI Taxonomy" id="1826607"/>
    <lineage>
        <taxon>Bacteria</taxon>
        <taxon>Pseudomonadati</taxon>
        <taxon>Pseudomonadota</taxon>
        <taxon>Alphaproteobacteria</taxon>
        <taxon>Rhodobacterales</taxon>
        <taxon>Paracoccaceae</taxon>
    </lineage>
</organism>
<reference evidence="2 3" key="1">
    <citation type="submission" date="2018-05" db="EMBL/GenBank/DDBJ databases">
        <title>Genomic Encyclopedia of Type Strains, Phase IV (KMG-IV): sequencing the most valuable type-strain genomes for metagenomic binning, comparative biology and taxonomic classification.</title>
        <authorList>
            <person name="Goeker M."/>
        </authorList>
    </citation>
    <scope>NUCLEOTIDE SEQUENCE [LARGE SCALE GENOMIC DNA]</scope>
    <source>
        <strain evidence="2 3">DSM 103371</strain>
    </source>
</reference>
<evidence type="ECO:0000313" key="2">
    <source>
        <dbReference type="EMBL" id="PWK53519.1"/>
    </source>
</evidence>
<accession>A0A316FY49</accession>
<feature type="region of interest" description="Disordered" evidence="1">
    <location>
        <begin position="211"/>
        <end position="235"/>
    </location>
</feature>
<gene>
    <name evidence="2" type="ORF">C8D95_11344</name>
</gene>
<evidence type="ECO:0000313" key="3">
    <source>
        <dbReference type="Proteomes" id="UP000245390"/>
    </source>
</evidence>
<keyword evidence="3" id="KW-1185">Reference proteome</keyword>